<feature type="binding site" evidence="8">
    <location>
        <position position="158"/>
    </location>
    <ligand>
        <name>substrate</name>
    </ligand>
</feature>
<reference evidence="11 12" key="1">
    <citation type="journal article" date="2016" name="Appl. Environ. Microbiol.">
        <title>Whole genome relationships among Francisella bacteria of diverse origin define new species and provide specific regions for detection.</title>
        <authorList>
            <person name="Challacombe J.F."/>
            <person name="Petersen J.M."/>
            <person name="Gallegos-Graves V."/>
            <person name="Hodge D."/>
            <person name="Pillai S."/>
            <person name="Kuske C.R."/>
        </authorList>
    </citation>
    <scope>NUCLEOTIDE SEQUENCE [LARGE SCALE GENOMIC DNA]</scope>
    <source>
        <strain evidence="12">TX07-7310</strain>
    </source>
</reference>
<keyword evidence="12" id="KW-1185">Reference proteome</keyword>
<dbReference type="SUPFAM" id="SSF48403">
    <property type="entry name" value="Ankyrin repeat"/>
    <property type="match status" value="1"/>
</dbReference>
<dbReference type="Gene3D" id="1.25.40.20">
    <property type="entry name" value="Ankyrin repeat-containing domain"/>
    <property type="match status" value="1"/>
</dbReference>
<dbReference type="Pfam" id="PF17959">
    <property type="entry name" value="EF-hand_14"/>
    <property type="match status" value="1"/>
</dbReference>
<dbReference type="GO" id="GO:0006543">
    <property type="term" value="P:L-glutamine catabolic process"/>
    <property type="evidence" value="ECO:0007669"/>
    <property type="project" value="TreeGrafter"/>
</dbReference>
<dbReference type="EMBL" id="CP016796">
    <property type="protein sequence ID" value="API85994.1"/>
    <property type="molecule type" value="Genomic_DNA"/>
</dbReference>
<dbReference type="Pfam" id="PF12796">
    <property type="entry name" value="Ank_2"/>
    <property type="match status" value="1"/>
</dbReference>
<dbReference type="Pfam" id="PF04960">
    <property type="entry name" value="Glutaminase"/>
    <property type="match status" value="1"/>
</dbReference>
<evidence type="ECO:0000256" key="3">
    <source>
        <dbReference type="ARBA" id="ARBA00012918"/>
    </source>
</evidence>
<comment type="catalytic activity">
    <reaction evidence="7 8">
        <text>L-glutamine + H2O = L-glutamate + NH4(+)</text>
        <dbReference type="Rhea" id="RHEA:15889"/>
        <dbReference type="ChEBI" id="CHEBI:15377"/>
        <dbReference type="ChEBI" id="CHEBI:28938"/>
        <dbReference type="ChEBI" id="CHEBI:29985"/>
        <dbReference type="ChEBI" id="CHEBI:58359"/>
        <dbReference type="EC" id="3.5.1.2"/>
    </reaction>
</comment>
<dbReference type="InterPro" id="IPR036770">
    <property type="entry name" value="Ankyrin_rpt-contain_sf"/>
</dbReference>
<feature type="domain" description="Glutaminase EF-hand" evidence="10">
    <location>
        <begin position="19"/>
        <end position="94"/>
    </location>
</feature>
<dbReference type="InterPro" id="IPR015868">
    <property type="entry name" value="Glutaminase"/>
</dbReference>
<accession>A0A1L4BQ81</accession>
<dbReference type="PANTHER" id="PTHR12544:SF29">
    <property type="entry name" value="GLUTAMINASE"/>
    <property type="match status" value="1"/>
</dbReference>
<feature type="binding site" evidence="8">
    <location>
        <position position="338"/>
    </location>
    <ligand>
        <name>substrate</name>
    </ligand>
</feature>
<comment type="subunit">
    <text evidence="2 8">Homotetramer.</text>
</comment>
<keyword evidence="4" id="KW-0677">Repeat</keyword>
<dbReference type="FunFam" id="3.40.710.10:FF:000005">
    <property type="entry name" value="Glutaminase"/>
    <property type="match status" value="1"/>
</dbReference>
<dbReference type="PROSITE" id="PS50297">
    <property type="entry name" value="ANK_REP_REGION"/>
    <property type="match status" value="1"/>
</dbReference>
<dbReference type="STRING" id="573570.F7310_00870"/>
<dbReference type="GO" id="GO:0004359">
    <property type="term" value="F:glutaminase activity"/>
    <property type="evidence" value="ECO:0007669"/>
    <property type="project" value="UniProtKB-UniRule"/>
</dbReference>
<dbReference type="PANTHER" id="PTHR12544">
    <property type="entry name" value="GLUTAMINASE"/>
    <property type="match status" value="1"/>
</dbReference>
<evidence type="ECO:0000256" key="1">
    <source>
        <dbReference type="ARBA" id="ARBA00011076"/>
    </source>
</evidence>
<organism evidence="11 12">
    <name type="scientific">Francisella uliginis</name>
    <dbReference type="NCBI Taxonomy" id="573570"/>
    <lineage>
        <taxon>Bacteria</taxon>
        <taxon>Pseudomonadati</taxon>
        <taxon>Pseudomonadota</taxon>
        <taxon>Gammaproteobacteria</taxon>
        <taxon>Thiotrichales</taxon>
        <taxon>Francisellaceae</taxon>
        <taxon>Francisella</taxon>
    </lineage>
</organism>
<evidence type="ECO:0000256" key="9">
    <source>
        <dbReference type="PROSITE-ProRule" id="PRU00023"/>
    </source>
</evidence>
<dbReference type="EC" id="3.5.1.2" evidence="3 8"/>
<dbReference type="GO" id="GO:0006537">
    <property type="term" value="P:glutamate biosynthetic process"/>
    <property type="evidence" value="ECO:0007669"/>
    <property type="project" value="TreeGrafter"/>
</dbReference>
<dbReference type="AlphaFoldDB" id="A0A1L4BQ81"/>
<dbReference type="SUPFAM" id="SSF47473">
    <property type="entry name" value="EF-hand"/>
    <property type="match status" value="1"/>
</dbReference>
<name>A0A1L4BQ81_9GAMM</name>
<dbReference type="SMART" id="SM00248">
    <property type="entry name" value="ANK"/>
    <property type="match status" value="1"/>
</dbReference>
<feature type="binding site" evidence="8">
    <location>
        <position position="260"/>
    </location>
    <ligand>
        <name>substrate</name>
    </ligand>
</feature>
<dbReference type="InterPro" id="IPR011992">
    <property type="entry name" value="EF-hand-dom_pair"/>
</dbReference>
<evidence type="ECO:0000256" key="2">
    <source>
        <dbReference type="ARBA" id="ARBA00011881"/>
    </source>
</evidence>
<proteinExistence type="inferred from homology"/>
<feature type="binding site" evidence="8">
    <location>
        <position position="356"/>
    </location>
    <ligand>
        <name>substrate</name>
    </ligand>
</feature>
<dbReference type="Proteomes" id="UP000184222">
    <property type="component" value="Chromosome"/>
</dbReference>
<feature type="binding site" evidence="8">
    <location>
        <position position="286"/>
    </location>
    <ligand>
        <name>substrate</name>
    </ligand>
</feature>
<gene>
    <name evidence="8" type="primary">glsA</name>
    <name evidence="11" type="ORF">F7310_00870</name>
</gene>
<evidence type="ECO:0000256" key="4">
    <source>
        <dbReference type="ARBA" id="ARBA00022737"/>
    </source>
</evidence>
<comment type="similarity">
    <text evidence="1 8">Belongs to the glutaminase family.</text>
</comment>
<evidence type="ECO:0000313" key="12">
    <source>
        <dbReference type="Proteomes" id="UP000184222"/>
    </source>
</evidence>
<dbReference type="Gene3D" id="3.40.710.10">
    <property type="entry name" value="DD-peptidase/beta-lactamase superfamily"/>
    <property type="match status" value="1"/>
</dbReference>
<dbReference type="Gene3D" id="1.10.238.210">
    <property type="match status" value="1"/>
</dbReference>
<feature type="repeat" description="ANK" evidence="9">
    <location>
        <begin position="456"/>
        <end position="488"/>
    </location>
</feature>
<evidence type="ECO:0000256" key="7">
    <source>
        <dbReference type="ARBA" id="ARBA00049534"/>
    </source>
</evidence>
<evidence type="ECO:0000259" key="10">
    <source>
        <dbReference type="Pfam" id="PF17959"/>
    </source>
</evidence>
<dbReference type="PROSITE" id="PS50088">
    <property type="entry name" value="ANK_REPEAT"/>
    <property type="match status" value="1"/>
</dbReference>
<dbReference type="KEGG" id="frx:F7310_00870"/>
<dbReference type="NCBIfam" id="TIGR03814">
    <property type="entry name" value="Gln_ase"/>
    <property type="match status" value="1"/>
</dbReference>
<evidence type="ECO:0000256" key="5">
    <source>
        <dbReference type="ARBA" id="ARBA00022801"/>
    </source>
</evidence>
<feature type="binding site" evidence="8">
    <location>
        <position position="207"/>
    </location>
    <ligand>
        <name>substrate</name>
    </ligand>
</feature>
<protein>
    <recommendedName>
        <fullName evidence="3 8">Glutaminase</fullName>
        <ecNumber evidence="3 8">3.5.1.2</ecNumber>
    </recommendedName>
</protein>
<sequence>MEGLIMTSYSTSEDYCKNIFDAICDKDGFITKNDILDALDESGIVTDDPRISKLITKLNTFSRIDKIDFETFLDFSSDSISLIEKSINKGFIIPDFKDFKKEIIEIYNETQKNESGQNANYIPQLARVDPDLFAVAFCSVDGQMITLGDYLHPYCVQSTAKAVTYCIATELNGEEKVHKHVGREPSGITFNAIALNKHNLPHNPMINSGAIMTCSLIKPEWNLANRFEYITQIWKDLAGGESTGFDNATYHSEKETADRNYALAHYMKEVGAFPEGANIHSALDFYFQTCSIQVNAKKMAKIMSSIANGGICPLTNKKVFSPTTVRNCLSMMYSCGMYDFSGEYAFSVGLPAKSGVSGALVIAIPNVGGFAIFSPRLDTNHNSARGVEFSKRLVDKFSFHNYDHIDCSNKINPVENRMIAESNLTFELIWAASTGDISEVKRVVVLGADINKGDYDERTALHLAAAEGHLNVVQYLINKGADINAKDKRNKKPIDDAKTNGNIDVVKFLEKISDQ</sequence>
<dbReference type="InterPro" id="IPR002110">
    <property type="entry name" value="Ankyrin_rpt"/>
</dbReference>
<dbReference type="InterPro" id="IPR041541">
    <property type="entry name" value="Glutaminase_EF-hand"/>
</dbReference>
<keyword evidence="6 9" id="KW-0040">ANK repeat</keyword>
<keyword evidence="5 8" id="KW-0378">Hydrolase</keyword>
<dbReference type="SUPFAM" id="SSF56601">
    <property type="entry name" value="beta-lactamase/transpeptidase-like"/>
    <property type="match status" value="1"/>
</dbReference>
<dbReference type="InterPro" id="IPR012338">
    <property type="entry name" value="Beta-lactam/transpept-like"/>
</dbReference>
<keyword evidence="8" id="KW-0007">Acetylation</keyword>
<evidence type="ECO:0000256" key="6">
    <source>
        <dbReference type="ARBA" id="ARBA00023043"/>
    </source>
</evidence>
<evidence type="ECO:0000256" key="8">
    <source>
        <dbReference type="HAMAP-Rule" id="MF_00313"/>
    </source>
</evidence>
<dbReference type="HAMAP" id="MF_00313">
    <property type="entry name" value="Glutaminase"/>
    <property type="match status" value="1"/>
</dbReference>
<evidence type="ECO:0000313" key="11">
    <source>
        <dbReference type="EMBL" id="API85994.1"/>
    </source>
</evidence>
<feature type="binding site" evidence="8">
    <location>
        <position position="253"/>
    </location>
    <ligand>
        <name>substrate</name>
    </ligand>
</feature>